<proteinExistence type="inferred from homology"/>
<dbReference type="InterPro" id="IPR025302">
    <property type="entry name" value="DrrA1/2-like_C"/>
</dbReference>
<dbReference type="PROSITE" id="PS50893">
    <property type="entry name" value="ABC_TRANSPORTER_2"/>
    <property type="match status" value="1"/>
</dbReference>
<dbReference type="SUPFAM" id="SSF52540">
    <property type="entry name" value="P-loop containing nucleoside triphosphate hydrolases"/>
    <property type="match status" value="1"/>
</dbReference>
<sequence>MALQPHDRGEVDLSHSSAQEAQTPVRTPSSGAGDAAVLVQGLCHRYDERLALDHLDLDVRRGESFALLGPNGGGKTTLFRILTTYFPVQQGRVRVLAYDLPNDRDRLRHEIGVVFQHPSLDGKLTVEENLAYHGRLHGLDRKTIRRRSEEMLDRLGLLDRRRERVEKLSGGLARRVELAKGMLHEPKLLILDEPSTGLDPGARRDLWVYLTYLRNEGVTLLTTTHLLDEAERCDRVGIIHQGRLIAKGSPNELRSEIGGDVVTLRGADPAGLAAKLHRELKVDASVVNDTVRIESDSGFALLGQIGQCAASEIESMAVSKPTLEDVFIHRTGHRFWGEPDE</sequence>
<feature type="compositionally biased region" description="Polar residues" evidence="6">
    <location>
        <begin position="14"/>
        <end position="30"/>
    </location>
</feature>
<keyword evidence="9" id="KW-1185">Reference proteome</keyword>
<evidence type="ECO:0000256" key="4">
    <source>
        <dbReference type="ARBA" id="ARBA00022741"/>
    </source>
</evidence>
<dbReference type="PANTHER" id="PTHR42711:SF5">
    <property type="entry name" value="ABC TRANSPORTER ATP-BINDING PROTEIN NATA"/>
    <property type="match status" value="1"/>
</dbReference>
<keyword evidence="4" id="KW-0547">Nucleotide-binding</keyword>
<evidence type="ECO:0000313" key="9">
    <source>
        <dbReference type="Proteomes" id="UP000317093"/>
    </source>
</evidence>
<dbReference type="InterPro" id="IPR050763">
    <property type="entry name" value="ABC_transporter_ATP-binding"/>
</dbReference>
<dbReference type="AlphaFoldDB" id="A0A518B820"/>
<feature type="region of interest" description="Disordered" evidence="6">
    <location>
        <begin position="1"/>
        <end position="32"/>
    </location>
</feature>
<evidence type="ECO:0000256" key="2">
    <source>
        <dbReference type="ARBA" id="ARBA00022448"/>
    </source>
</evidence>
<evidence type="ECO:0000256" key="1">
    <source>
        <dbReference type="ARBA" id="ARBA00005417"/>
    </source>
</evidence>
<protein>
    <submittedName>
        <fullName evidence="8">Daunorubicin/doxorubicin resistance ATP-binding protein DrrA</fullName>
        <ecNumber evidence="8">3.6.3.-</ecNumber>
    </submittedName>
</protein>
<dbReference type="InterPro" id="IPR027417">
    <property type="entry name" value="P-loop_NTPase"/>
</dbReference>
<evidence type="ECO:0000256" key="3">
    <source>
        <dbReference type="ARBA" id="ARBA00022458"/>
    </source>
</evidence>
<dbReference type="OrthoDB" id="9804819at2"/>
<dbReference type="Pfam" id="PF00005">
    <property type="entry name" value="ABC_tran"/>
    <property type="match status" value="1"/>
</dbReference>
<dbReference type="GO" id="GO:0016887">
    <property type="term" value="F:ATP hydrolysis activity"/>
    <property type="evidence" value="ECO:0007669"/>
    <property type="project" value="InterPro"/>
</dbReference>
<reference evidence="8 9" key="1">
    <citation type="submission" date="2019-02" db="EMBL/GenBank/DDBJ databases">
        <title>Deep-cultivation of Planctomycetes and their phenomic and genomic characterization uncovers novel biology.</title>
        <authorList>
            <person name="Wiegand S."/>
            <person name="Jogler M."/>
            <person name="Boedeker C."/>
            <person name="Pinto D."/>
            <person name="Vollmers J."/>
            <person name="Rivas-Marin E."/>
            <person name="Kohn T."/>
            <person name="Peeters S.H."/>
            <person name="Heuer A."/>
            <person name="Rast P."/>
            <person name="Oberbeckmann S."/>
            <person name="Bunk B."/>
            <person name="Jeske O."/>
            <person name="Meyerdierks A."/>
            <person name="Storesund J.E."/>
            <person name="Kallscheuer N."/>
            <person name="Luecker S."/>
            <person name="Lage O.M."/>
            <person name="Pohl T."/>
            <person name="Merkel B.J."/>
            <person name="Hornburger P."/>
            <person name="Mueller R.-W."/>
            <person name="Bruemmer F."/>
            <person name="Labrenz M."/>
            <person name="Spormann A.M."/>
            <person name="Op den Camp H."/>
            <person name="Overmann J."/>
            <person name="Amann R."/>
            <person name="Jetten M.S.M."/>
            <person name="Mascher T."/>
            <person name="Medema M.H."/>
            <person name="Devos D.P."/>
            <person name="Kaster A.-K."/>
            <person name="Ovreas L."/>
            <person name="Rohde M."/>
            <person name="Galperin M.Y."/>
            <person name="Jogler C."/>
        </authorList>
    </citation>
    <scope>NUCLEOTIDE SEQUENCE [LARGE SCALE GENOMIC DNA]</scope>
    <source>
        <strain evidence="8 9">Pan216</strain>
    </source>
</reference>
<evidence type="ECO:0000313" key="8">
    <source>
        <dbReference type="EMBL" id="QDU63092.1"/>
    </source>
</evidence>
<dbReference type="Gene3D" id="3.40.50.300">
    <property type="entry name" value="P-loop containing nucleotide triphosphate hydrolases"/>
    <property type="match status" value="1"/>
</dbReference>
<keyword evidence="3" id="KW-0536">Nodulation</keyword>
<dbReference type="EC" id="3.6.3.-" evidence="8"/>
<keyword evidence="8" id="KW-0378">Hydrolase</keyword>
<evidence type="ECO:0000256" key="5">
    <source>
        <dbReference type="ARBA" id="ARBA00022840"/>
    </source>
</evidence>
<dbReference type="PANTHER" id="PTHR42711">
    <property type="entry name" value="ABC TRANSPORTER ATP-BINDING PROTEIN"/>
    <property type="match status" value="1"/>
</dbReference>
<feature type="domain" description="ABC transporter" evidence="7">
    <location>
        <begin position="37"/>
        <end position="266"/>
    </location>
</feature>
<feature type="compositionally biased region" description="Basic and acidic residues" evidence="6">
    <location>
        <begin position="1"/>
        <end position="13"/>
    </location>
</feature>
<dbReference type="KEGG" id="knv:Pan216_39670"/>
<evidence type="ECO:0000259" key="7">
    <source>
        <dbReference type="PROSITE" id="PS50893"/>
    </source>
</evidence>
<accession>A0A518B820</accession>
<organism evidence="8 9">
    <name type="scientific">Kolteria novifilia</name>
    <dbReference type="NCBI Taxonomy" id="2527975"/>
    <lineage>
        <taxon>Bacteria</taxon>
        <taxon>Pseudomonadati</taxon>
        <taxon>Planctomycetota</taxon>
        <taxon>Planctomycetia</taxon>
        <taxon>Kolteriales</taxon>
        <taxon>Kolteriaceae</taxon>
        <taxon>Kolteria</taxon>
    </lineage>
</organism>
<keyword evidence="5 8" id="KW-0067">ATP-binding</keyword>
<dbReference type="Proteomes" id="UP000317093">
    <property type="component" value="Chromosome"/>
</dbReference>
<dbReference type="EMBL" id="CP036279">
    <property type="protein sequence ID" value="QDU63092.1"/>
    <property type="molecule type" value="Genomic_DNA"/>
</dbReference>
<comment type="similarity">
    <text evidence="1">Belongs to the ABC transporter superfamily.</text>
</comment>
<name>A0A518B820_9BACT</name>
<dbReference type="InterPro" id="IPR003439">
    <property type="entry name" value="ABC_transporter-like_ATP-bd"/>
</dbReference>
<dbReference type="Pfam" id="PF13732">
    <property type="entry name" value="DrrA1-3_C"/>
    <property type="match status" value="1"/>
</dbReference>
<dbReference type="SMART" id="SM00382">
    <property type="entry name" value="AAA"/>
    <property type="match status" value="1"/>
</dbReference>
<keyword evidence="2" id="KW-0813">Transport</keyword>
<gene>
    <name evidence="8" type="primary">drrA_1</name>
    <name evidence="8" type="ORF">Pan216_39670</name>
</gene>
<dbReference type="InterPro" id="IPR003593">
    <property type="entry name" value="AAA+_ATPase"/>
</dbReference>
<evidence type="ECO:0000256" key="6">
    <source>
        <dbReference type="SAM" id="MobiDB-lite"/>
    </source>
</evidence>
<dbReference type="GO" id="GO:0005524">
    <property type="term" value="F:ATP binding"/>
    <property type="evidence" value="ECO:0007669"/>
    <property type="project" value="UniProtKB-KW"/>
</dbReference>